<keyword evidence="2" id="KW-0812">Transmembrane</keyword>
<evidence type="ECO:0000256" key="2">
    <source>
        <dbReference type="SAM" id="Phobius"/>
    </source>
</evidence>
<comment type="caution">
    <text evidence="3">The sequence shown here is derived from an EMBL/GenBank/DDBJ whole genome shotgun (WGS) entry which is preliminary data.</text>
</comment>
<sequence length="595" mass="65759">MPRPRPLTSTASYRGSDQQLTPRTPHSGSRTSRLEQGFSKIPLSESNGTDYDDDSGALQSAPLLASSSTARFSVHSARARATADSNGKGGEARKPLHHPMQFLYRFVSRLPLAVGIFLSGILLFLIVVSFTRPEALHKYVGAKAPTSSASSSAPIATSALNSKFSPSHSHKPTIPGAHTISYANYTTFPLHPNEYLNECAKLHQGYMSHGDFWDIGPMGGMDVPHDDDIKSAGKVCSSTITYMLDGTVGLSADLALMAQAAALANERNRTFFVDDTYWNRGKWLDHFEELSKGQPGPEPNCLPPPADELVACPRTSRHWVTSYRQWVINARTAKFHFGHAFSDHYEDPYGHSLNRLKPIFDYSGHSLKSVIIPNEWNTKLIRLARKELSAFIQEANEQDNSGIVYIATHIRRGDRKSLSYIFPDRKIPLEDYSNAVATTWTRLHPGSASSNPVVYLATDSPTAYEQFSQLYRGRFYSLFDASDPRLRPLASPGEYFQKTFNELDIHERITATRGMIVDLAIVSGLWPAEGADIKPDAVVCAISSSVCRLSAVGLGWVNAFGNLDSTGGIDNTNKRWVDVDQKGIVEPIWEAFELF</sequence>
<protein>
    <submittedName>
        <fullName evidence="3">Uncharacterized protein</fullName>
    </submittedName>
</protein>
<proteinExistence type="predicted"/>
<feature type="transmembrane region" description="Helical" evidence="2">
    <location>
        <begin position="110"/>
        <end position="130"/>
    </location>
</feature>
<dbReference type="PANTHER" id="PTHR13132">
    <property type="entry name" value="ALPHA- 1,6 -FUCOSYLTRANSFERASE"/>
    <property type="match status" value="1"/>
</dbReference>
<dbReference type="GO" id="GO:0006487">
    <property type="term" value="P:protein N-linked glycosylation"/>
    <property type="evidence" value="ECO:0007669"/>
    <property type="project" value="TreeGrafter"/>
</dbReference>
<name>A0A8H8CQB0_PSICU</name>
<organism evidence="3">
    <name type="scientific">Psilocybe cubensis</name>
    <name type="common">Psychedelic mushroom</name>
    <name type="synonym">Stropharia cubensis</name>
    <dbReference type="NCBI Taxonomy" id="181762"/>
    <lineage>
        <taxon>Eukaryota</taxon>
        <taxon>Fungi</taxon>
        <taxon>Dikarya</taxon>
        <taxon>Basidiomycota</taxon>
        <taxon>Agaricomycotina</taxon>
        <taxon>Agaricomycetes</taxon>
        <taxon>Agaricomycetidae</taxon>
        <taxon>Agaricales</taxon>
        <taxon>Agaricineae</taxon>
        <taxon>Strophariaceae</taxon>
        <taxon>Psilocybe</taxon>
    </lineage>
</organism>
<dbReference type="PANTHER" id="PTHR13132:SF29">
    <property type="entry name" value="ALPHA-(1,6)-FUCOSYLTRANSFERASE"/>
    <property type="match status" value="1"/>
</dbReference>
<keyword evidence="2" id="KW-1133">Transmembrane helix</keyword>
<evidence type="ECO:0000313" key="3">
    <source>
        <dbReference type="EMBL" id="KAG5173841.1"/>
    </source>
</evidence>
<gene>
    <name evidence="3" type="ORF">JR316_000498</name>
</gene>
<reference evidence="3" key="1">
    <citation type="submission" date="2021-02" db="EMBL/GenBank/DDBJ databases">
        <title>Psilocybe cubensis genome.</title>
        <authorList>
            <person name="Mckernan K.J."/>
            <person name="Crawford S."/>
            <person name="Trippe A."/>
            <person name="Kane L.T."/>
            <person name="Mclaughlin S."/>
        </authorList>
    </citation>
    <scope>NUCLEOTIDE SEQUENCE [LARGE SCALE GENOMIC DNA]</scope>
    <source>
        <strain evidence="3">MGC-MH-2018</strain>
    </source>
</reference>
<feature type="compositionally biased region" description="Polar residues" evidence="1">
    <location>
        <begin position="7"/>
        <end position="31"/>
    </location>
</feature>
<dbReference type="Gene3D" id="3.40.50.11350">
    <property type="match status" value="1"/>
</dbReference>
<dbReference type="AlphaFoldDB" id="A0A8H8CQB0"/>
<dbReference type="EMBL" id="JAFIQS010000001">
    <property type="protein sequence ID" value="KAG5173841.1"/>
    <property type="molecule type" value="Genomic_DNA"/>
</dbReference>
<feature type="region of interest" description="Disordered" evidence="1">
    <location>
        <begin position="1"/>
        <end position="58"/>
    </location>
</feature>
<evidence type="ECO:0000256" key="1">
    <source>
        <dbReference type="SAM" id="MobiDB-lite"/>
    </source>
</evidence>
<keyword evidence="2" id="KW-0472">Membrane</keyword>
<accession>A0A8H8CQB0</accession>
<dbReference type="GO" id="GO:0046921">
    <property type="term" value="F:alpha-(1-&gt;6)-fucosyltransferase activity"/>
    <property type="evidence" value="ECO:0007669"/>
    <property type="project" value="TreeGrafter"/>
</dbReference>